<comment type="caution">
    <text evidence="2">The sequence shown here is derived from an EMBL/GenBank/DDBJ whole genome shotgun (WGS) entry which is preliminary data.</text>
</comment>
<evidence type="ECO:0000313" key="2">
    <source>
        <dbReference type="EMBL" id="KAK1798931.1"/>
    </source>
</evidence>
<name>A0AAD9DYP5_9TELE</name>
<dbReference type="Proteomes" id="UP001239994">
    <property type="component" value="Unassembled WGS sequence"/>
</dbReference>
<evidence type="ECO:0000313" key="3">
    <source>
        <dbReference type="Proteomes" id="UP001239994"/>
    </source>
</evidence>
<proteinExistence type="predicted"/>
<keyword evidence="3" id="KW-1185">Reference proteome</keyword>
<feature type="region of interest" description="Disordered" evidence="1">
    <location>
        <begin position="155"/>
        <end position="176"/>
    </location>
</feature>
<sequence length="190" mass="21681">LPDSRIHIRGNVWRKKASDVVQMHYSLMEAQILDQADQSSSTVERKICPKAMLLHVTDLEHRRRREARGEGALIAEPPGPRGDSVWRGSRGVSARRWACFGARAPNSEWPRGERTPIPLQARARRARLRRLSRSAETVDAAVQFADGGDLRDRFRHRSETHRFPSGRSRSGSRRRSKVFARAVTRWSALL</sequence>
<organism evidence="2 3">
    <name type="scientific">Electrophorus voltai</name>
    <dbReference type="NCBI Taxonomy" id="2609070"/>
    <lineage>
        <taxon>Eukaryota</taxon>
        <taxon>Metazoa</taxon>
        <taxon>Chordata</taxon>
        <taxon>Craniata</taxon>
        <taxon>Vertebrata</taxon>
        <taxon>Euteleostomi</taxon>
        <taxon>Actinopterygii</taxon>
        <taxon>Neopterygii</taxon>
        <taxon>Teleostei</taxon>
        <taxon>Ostariophysi</taxon>
        <taxon>Gymnotiformes</taxon>
        <taxon>Gymnotoidei</taxon>
        <taxon>Gymnotidae</taxon>
        <taxon>Electrophorus</taxon>
    </lineage>
</organism>
<dbReference type="AlphaFoldDB" id="A0AAD9DYP5"/>
<dbReference type="EMBL" id="JAROKS010000012">
    <property type="protein sequence ID" value="KAK1798931.1"/>
    <property type="molecule type" value="Genomic_DNA"/>
</dbReference>
<evidence type="ECO:0000256" key="1">
    <source>
        <dbReference type="SAM" id="MobiDB-lite"/>
    </source>
</evidence>
<accession>A0AAD9DYP5</accession>
<protein>
    <submittedName>
        <fullName evidence="2">Uncharacterized protein</fullName>
    </submittedName>
</protein>
<reference evidence="2" key="1">
    <citation type="submission" date="2023-03" db="EMBL/GenBank/DDBJ databases">
        <title>Electrophorus voltai genome.</title>
        <authorList>
            <person name="Bian C."/>
        </authorList>
    </citation>
    <scope>NUCLEOTIDE SEQUENCE</scope>
    <source>
        <strain evidence="2">CB-2022</strain>
        <tissue evidence="2">Muscle</tissue>
    </source>
</reference>
<feature type="non-terminal residue" evidence="2">
    <location>
        <position position="1"/>
    </location>
</feature>
<gene>
    <name evidence="2" type="ORF">P4O66_007202</name>
</gene>